<comment type="caution">
    <text evidence="10">The sequence shown here is derived from an EMBL/GenBank/DDBJ whole genome shotgun (WGS) entry which is preliminary data.</text>
</comment>
<comment type="similarity">
    <text evidence="6">Belongs to the ABC-4 integral membrane protein family.</text>
</comment>
<dbReference type="EMBL" id="SMFK01000001">
    <property type="protein sequence ID" value="TDD99233.1"/>
    <property type="molecule type" value="Genomic_DNA"/>
</dbReference>
<dbReference type="Proteomes" id="UP000295479">
    <property type="component" value="Unassembled WGS sequence"/>
</dbReference>
<evidence type="ECO:0000256" key="4">
    <source>
        <dbReference type="ARBA" id="ARBA00022989"/>
    </source>
</evidence>
<keyword evidence="11" id="KW-1185">Reference proteome</keyword>
<gene>
    <name evidence="10" type="ORF">E0F76_00455</name>
</gene>
<reference evidence="10 11" key="1">
    <citation type="submission" date="2019-03" db="EMBL/GenBank/DDBJ databases">
        <title>Flavobacterium AR-3-4 sp. nov. isolated from arctic soil.</title>
        <authorList>
            <person name="Chaudhary D.K."/>
        </authorList>
    </citation>
    <scope>NUCLEOTIDE SEQUENCE [LARGE SCALE GENOMIC DNA]</scope>
    <source>
        <strain evidence="10 11">AR-3-4</strain>
    </source>
</reference>
<feature type="domain" description="ABC3 transporter permease C-terminal" evidence="8">
    <location>
        <begin position="296"/>
        <end position="409"/>
    </location>
</feature>
<keyword evidence="5 7" id="KW-0472">Membrane</keyword>
<organism evidence="10 11">
    <name type="scientific">Flavobacterium cellulosilyticum</name>
    <dbReference type="NCBI Taxonomy" id="2541731"/>
    <lineage>
        <taxon>Bacteria</taxon>
        <taxon>Pseudomonadati</taxon>
        <taxon>Bacteroidota</taxon>
        <taxon>Flavobacteriia</taxon>
        <taxon>Flavobacteriales</taxon>
        <taxon>Flavobacteriaceae</taxon>
        <taxon>Flavobacterium</taxon>
    </lineage>
</organism>
<keyword evidence="2" id="KW-1003">Cell membrane</keyword>
<dbReference type="InterPro" id="IPR025857">
    <property type="entry name" value="MacB_PCD"/>
</dbReference>
<accession>A0A4R5CLH3</accession>
<comment type="subcellular location">
    <subcellularLocation>
        <location evidence="1">Cell membrane</location>
        <topology evidence="1">Multi-pass membrane protein</topology>
    </subcellularLocation>
</comment>
<dbReference type="OrthoDB" id="9770036at2"/>
<dbReference type="AlphaFoldDB" id="A0A4R5CLH3"/>
<dbReference type="PANTHER" id="PTHR30572">
    <property type="entry name" value="MEMBRANE COMPONENT OF TRANSPORTER-RELATED"/>
    <property type="match status" value="1"/>
</dbReference>
<protein>
    <submittedName>
        <fullName evidence="10">FtsX-like permease family protein</fullName>
    </submittedName>
</protein>
<evidence type="ECO:0000256" key="3">
    <source>
        <dbReference type="ARBA" id="ARBA00022692"/>
    </source>
</evidence>
<evidence type="ECO:0000313" key="10">
    <source>
        <dbReference type="EMBL" id="TDD99233.1"/>
    </source>
</evidence>
<dbReference type="RefSeq" id="WP_132000372.1">
    <property type="nucleotide sequence ID" value="NZ_SMFK01000001.1"/>
</dbReference>
<evidence type="ECO:0000256" key="2">
    <source>
        <dbReference type="ARBA" id="ARBA00022475"/>
    </source>
</evidence>
<keyword evidence="4 7" id="KW-1133">Transmembrane helix</keyword>
<name>A0A4R5CLH3_9FLAO</name>
<evidence type="ECO:0000259" key="9">
    <source>
        <dbReference type="Pfam" id="PF12704"/>
    </source>
</evidence>
<dbReference type="InterPro" id="IPR050250">
    <property type="entry name" value="Macrolide_Exporter_MacB"/>
</dbReference>
<evidence type="ECO:0000256" key="1">
    <source>
        <dbReference type="ARBA" id="ARBA00004651"/>
    </source>
</evidence>
<evidence type="ECO:0000256" key="6">
    <source>
        <dbReference type="ARBA" id="ARBA00038076"/>
    </source>
</evidence>
<proteinExistence type="inferred from homology"/>
<sequence length="417" mass="46133">MFVYFRLLSESFRFATNALRSNKLRTLLSLLGVTIGIFSIIAVLAAVDSLDRKITKDLSSLDKNTIYLMNRSFGPSDIPRWKREQFPNVKYSEYIYLKSSMTNTDQMGFQIFTGRESIKYESKTVSDVNMVPVSYEFIDIQGLEFEEGRFYTESEANSAATVVVLGKDIAVSLFGDSEAIGKKVRLYGQRFTVIGVLTKKGDGLSIGNNNDTSAFIPVNFARQLYGDNNKNSVNVIIFKPQKDVDMGAYKAEITQKLRNIRGLKDGEIDDFFINVFSGFTDLIDVIISKMNLVGWVISGFSLLVGGFGIANIMFVSVKERTNLIGIQKSLGAKNRFILFQFLFEAIILSVIGGIIGLFMVWIIALILTKALDFDFILGLGNILLGTGLAAFIGLISGILPAISASKLDPVEAIRTGM</sequence>
<feature type="transmembrane region" description="Helical" evidence="7">
    <location>
        <begin position="292"/>
        <end position="315"/>
    </location>
</feature>
<feature type="transmembrane region" description="Helical" evidence="7">
    <location>
        <begin position="27"/>
        <end position="47"/>
    </location>
</feature>
<evidence type="ECO:0000256" key="7">
    <source>
        <dbReference type="SAM" id="Phobius"/>
    </source>
</evidence>
<dbReference type="PANTHER" id="PTHR30572:SF4">
    <property type="entry name" value="ABC TRANSPORTER PERMEASE YTRF"/>
    <property type="match status" value="1"/>
</dbReference>
<dbReference type="Pfam" id="PF02687">
    <property type="entry name" value="FtsX"/>
    <property type="match status" value="1"/>
</dbReference>
<evidence type="ECO:0000259" key="8">
    <source>
        <dbReference type="Pfam" id="PF02687"/>
    </source>
</evidence>
<evidence type="ECO:0000256" key="5">
    <source>
        <dbReference type="ARBA" id="ARBA00023136"/>
    </source>
</evidence>
<keyword evidence="3 7" id="KW-0812">Transmembrane</keyword>
<dbReference type="InterPro" id="IPR003838">
    <property type="entry name" value="ABC3_permease_C"/>
</dbReference>
<dbReference type="GO" id="GO:0022857">
    <property type="term" value="F:transmembrane transporter activity"/>
    <property type="evidence" value="ECO:0007669"/>
    <property type="project" value="TreeGrafter"/>
</dbReference>
<feature type="domain" description="MacB-like periplasmic core" evidence="9">
    <location>
        <begin position="26"/>
        <end position="255"/>
    </location>
</feature>
<dbReference type="Pfam" id="PF12704">
    <property type="entry name" value="MacB_PCD"/>
    <property type="match status" value="1"/>
</dbReference>
<evidence type="ECO:0000313" key="11">
    <source>
        <dbReference type="Proteomes" id="UP000295479"/>
    </source>
</evidence>
<feature type="transmembrane region" description="Helical" evidence="7">
    <location>
        <begin position="336"/>
        <end position="363"/>
    </location>
</feature>
<feature type="transmembrane region" description="Helical" evidence="7">
    <location>
        <begin position="375"/>
        <end position="399"/>
    </location>
</feature>
<dbReference type="GO" id="GO:0005886">
    <property type="term" value="C:plasma membrane"/>
    <property type="evidence" value="ECO:0007669"/>
    <property type="project" value="UniProtKB-SubCell"/>
</dbReference>